<dbReference type="InterPro" id="IPR035965">
    <property type="entry name" value="PAS-like_dom_sf"/>
</dbReference>
<comment type="caution">
    <text evidence="10">The sequence shown here is derived from an EMBL/GenBank/DDBJ whole genome shotgun (WGS) entry which is preliminary data.</text>
</comment>
<dbReference type="Pfam" id="PF08448">
    <property type="entry name" value="PAS_4"/>
    <property type="match status" value="3"/>
</dbReference>
<dbReference type="Gene3D" id="1.10.287.950">
    <property type="entry name" value="Methyl-accepting chemotaxis protein"/>
    <property type="match status" value="1"/>
</dbReference>
<gene>
    <name evidence="10" type="ORF">C8D95_10172</name>
</gene>
<evidence type="ECO:0000256" key="3">
    <source>
        <dbReference type="ARBA" id="ARBA00029447"/>
    </source>
</evidence>
<dbReference type="InterPro" id="IPR051310">
    <property type="entry name" value="MCP_chemotaxis"/>
</dbReference>
<dbReference type="EMBL" id="QGGV01000001">
    <property type="protein sequence ID" value="PWK58267.1"/>
    <property type="molecule type" value="Genomic_DNA"/>
</dbReference>
<evidence type="ECO:0000256" key="2">
    <source>
        <dbReference type="ARBA" id="ARBA00022500"/>
    </source>
</evidence>
<evidence type="ECO:0000259" key="6">
    <source>
        <dbReference type="PROSITE" id="PS50111"/>
    </source>
</evidence>
<evidence type="ECO:0000259" key="7">
    <source>
        <dbReference type="PROSITE" id="PS50112"/>
    </source>
</evidence>
<dbReference type="FunFam" id="1.10.287.950:FF:000001">
    <property type="entry name" value="Methyl-accepting chemotaxis sensory transducer"/>
    <property type="match status" value="1"/>
</dbReference>
<dbReference type="KEGG" id="salo:EF888_01835"/>
<evidence type="ECO:0000313" key="11">
    <source>
        <dbReference type="Proteomes" id="UP000245390"/>
    </source>
</evidence>
<dbReference type="InterPro" id="IPR004090">
    <property type="entry name" value="Chemotax_Me-accpt_rcpt"/>
</dbReference>
<dbReference type="OrthoDB" id="9765776at2"/>
<feature type="coiled-coil region" evidence="5">
    <location>
        <begin position="426"/>
        <end position="461"/>
    </location>
</feature>
<dbReference type="PROSITE" id="PS50112">
    <property type="entry name" value="PAS"/>
    <property type="match status" value="3"/>
</dbReference>
<dbReference type="PANTHER" id="PTHR43531:SF11">
    <property type="entry name" value="METHYL-ACCEPTING CHEMOTAXIS PROTEIN 3"/>
    <property type="match status" value="1"/>
</dbReference>
<dbReference type="InterPro" id="IPR000014">
    <property type="entry name" value="PAS"/>
</dbReference>
<dbReference type="PROSITE" id="PS50113">
    <property type="entry name" value="PAC"/>
    <property type="match status" value="2"/>
</dbReference>
<dbReference type="SUPFAM" id="SSF58104">
    <property type="entry name" value="Methyl-accepting chemotaxis protein (MCP) signaling domain"/>
    <property type="match status" value="1"/>
</dbReference>
<dbReference type="PROSITE" id="PS50885">
    <property type="entry name" value="HAMP"/>
    <property type="match status" value="1"/>
</dbReference>
<evidence type="ECO:0000313" key="10">
    <source>
        <dbReference type="EMBL" id="PWK58267.1"/>
    </source>
</evidence>
<dbReference type="GO" id="GO:0006935">
    <property type="term" value="P:chemotaxis"/>
    <property type="evidence" value="ECO:0007669"/>
    <property type="project" value="UniProtKB-KW"/>
</dbReference>
<keyword evidence="11" id="KW-1185">Reference proteome</keyword>
<dbReference type="PROSITE" id="PS50111">
    <property type="entry name" value="CHEMOTAXIS_TRANSDUC_2"/>
    <property type="match status" value="1"/>
</dbReference>
<dbReference type="AlphaFoldDB" id="A0A316GT91"/>
<dbReference type="PANTHER" id="PTHR43531">
    <property type="entry name" value="PROTEIN ICFG"/>
    <property type="match status" value="1"/>
</dbReference>
<sequence>MFPFSRKKPEGASPRPSELDAIRRSHLVARLDAEGRFVEVNGPYEASFGYAPGELAGQSYLRLVRQKDQAWVTGKLRPEIAAGRDVNLICPRLSKDGSEVWLDVGYLAVGSGETLILARDITEFHLRRRDNRGHTDAVKSSMATIEFDLTGKILDANPLFLAATGYLREEVVGKHHRIFMPAGEADTPDYAAFWQRLANGASEYGEVMRVSKSGEPVWLRATYETLRDAEGRPFKVVKYGFDVTESKNVSADAKSQIEAIQKVQAVIEFSPDGQILRANENFCTALGYDAAEIVGKHHSMFVPPEQSAGADYQAFWGRLAAGEQFSGDFERVGKAGRQVFIRASYNPIRDASGRVTKVVKYAVDTTVSQLLSTTLKDGLHRLSAGDLSVRLTTDLREMDGVRTDFNASVERLQDVMMGVIERSRRIDEETNVIDQATDELARRTEQQAATLEQSAAALEQLSTSVRNAAGEASKANLQASEARRDTEESSKIVGATVRAVDAIAESSRKISSITSVIDDIAFQTNLLALNAGVEAARAGDAGRGFAVVASEVRALAQRSSEAAKEIADLLTTSEKQVDEGVKLVGQTGAVLDKIAKMMVSIDESISQISHSANEQATGLSELNNAIDDLDRAVQHNASMAEETNASAQSLRLSVNEMNHEVSYFDVARPGAEEARQVA</sequence>
<dbReference type="NCBIfam" id="TIGR00229">
    <property type="entry name" value="sensory_box"/>
    <property type="match status" value="3"/>
</dbReference>
<dbReference type="InterPro" id="IPR003660">
    <property type="entry name" value="HAMP_dom"/>
</dbReference>
<dbReference type="CDD" id="cd00130">
    <property type="entry name" value="PAS"/>
    <property type="match status" value="3"/>
</dbReference>
<dbReference type="SMART" id="SM00086">
    <property type="entry name" value="PAC"/>
    <property type="match status" value="3"/>
</dbReference>
<dbReference type="RefSeq" id="WP_109757184.1">
    <property type="nucleotide sequence ID" value="NZ_CP034588.1"/>
</dbReference>
<evidence type="ECO:0000259" key="8">
    <source>
        <dbReference type="PROSITE" id="PS50113"/>
    </source>
</evidence>
<feature type="domain" description="PAS" evidence="7">
    <location>
        <begin position="31"/>
        <end position="83"/>
    </location>
</feature>
<accession>A0A316GT91</accession>
<dbReference type="Proteomes" id="UP000245390">
    <property type="component" value="Unassembled WGS sequence"/>
</dbReference>
<organism evidence="10 11">
    <name type="scientific">Silicimonas algicola</name>
    <dbReference type="NCBI Taxonomy" id="1826607"/>
    <lineage>
        <taxon>Bacteria</taxon>
        <taxon>Pseudomonadati</taxon>
        <taxon>Pseudomonadota</taxon>
        <taxon>Alphaproteobacteria</taxon>
        <taxon>Rhodobacterales</taxon>
        <taxon>Paracoccaceae</taxon>
    </lineage>
</organism>
<evidence type="ECO:0000256" key="4">
    <source>
        <dbReference type="PROSITE-ProRule" id="PRU00284"/>
    </source>
</evidence>
<feature type="domain" description="PAS" evidence="7">
    <location>
        <begin position="148"/>
        <end position="181"/>
    </location>
</feature>
<dbReference type="InterPro" id="IPR013656">
    <property type="entry name" value="PAS_4"/>
</dbReference>
<comment type="subcellular location">
    <subcellularLocation>
        <location evidence="1">Membrane</location>
    </subcellularLocation>
</comment>
<dbReference type="SUPFAM" id="SSF55785">
    <property type="entry name" value="PYP-like sensor domain (PAS domain)"/>
    <property type="match status" value="3"/>
</dbReference>
<keyword evidence="2" id="KW-0145">Chemotaxis</keyword>
<keyword evidence="5" id="KW-0175">Coiled coil</keyword>
<dbReference type="InterPro" id="IPR000700">
    <property type="entry name" value="PAS-assoc_C"/>
</dbReference>
<feature type="domain" description="PAC" evidence="8">
    <location>
        <begin position="203"/>
        <end position="255"/>
    </location>
</feature>
<evidence type="ECO:0000256" key="5">
    <source>
        <dbReference type="SAM" id="Coils"/>
    </source>
</evidence>
<name>A0A316GT91_9RHOB</name>
<dbReference type="GO" id="GO:0016020">
    <property type="term" value="C:membrane"/>
    <property type="evidence" value="ECO:0007669"/>
    <property type="project" value="UniProtKB-SubCell"/>
</dbReference>
<dbReference type="InterPro" id="IPR001610">
    <property type="entry name" value="PAC"/>
</dbReference>
<dbReference type="GO" id="GO:0004888">
    <property type="term" value="F:transmembrane signaling receptor activity"/>
    <property type="evidence" value="ECO:0007669"/>
    <property type="project" value="InterPro"/>
</dbReference>
<feature type="domain" description="Methyl-accepting transducer" evidence="6">
    <location>
        <begin position="422"/>
        <end position="651"/>
    </location>
</feature>
<dbReference type="InterPro" id="IPR004089">
    <property type="entry name" value="MCPsignal_dom"/>
</dbReference>
<reference evidence="10 11" key="1">
    <citation type="submission" date="2018-05" db="EMBL/GenBank/DDBJ databases">
        <title>Genomic Encyclopedia of Type Strains, Phase IV (KMG-IV): sequencing the most valuable type-strain genomes for metagenomic binning, comparative biology and taxonomic classification.</title>
        <authorList>
            <person name="Goeker M."/>
        </authorList>
    </citation>
    <scope>NUCLEOTIDE SEQUENCE [LARGE SCALE GENOMIC DNA]</scope>
    <source>
        <strain evidence="10 11">DSM 103371</strain>
    </source>
</reference>
<proteinExistence type="inferred from homology"/>
<feature type="domain" description="HAMP" evidence="9">
    <location>
        <begin position="375"/>
        <end position="417"/>
    </location>
</feature>
<dbReference type="SMART" id="SM00091">
    <property type="entry name" value="PAS"/>
    <property type="match status" value="3"/>
</dbReference>
<dbReference type="GO" id="GO:0007165">
    <property type="term" value="P:signal transduction"/>
    <property type="evidence" value="ECO:0007669"/>
    <property type="project" value="UniProtKB-KW"/>
</dbReference>
<dbReference type="CDD" id="cd11386">
    <property type="entry name" value="MCP_signal"/>
    <property type="match status" value="1"/>
</dbReference>
<keyword evidence="4" id="KW-0807">Transducer</keyword>
<evidence type="ECO:0000256" key="1">
    <source>
        <dbReference type="ARBA" id="ARBA00004370"/>
    </source>
</evidence>
<dbReference type="PRINTS" id="PR00260">
    <property type="entry name" value="CHEMTRNSDUCR"/>
</dbReference>
<dbReference type="Gene3D" id="3.30.450.20">
    <property type="entry name" value="PAS domain"/>
    <property type="match status" value="3"/>
</dbReference>
<dbReference type="Pfam" id="PF00015">
    <property type="entry name" value="MCPsignal"/>
    <property type="match status" value="1"/>
</dbReference>
<protein>
    <submittedName>
        <fullName evidence="10">Methyl-accepting chemotaxis sensory transducer with Pas/Pac sensor</fullName>
    </submittedName>
</protein>
<comment type="similarity">
    <text evidence="3">Belongs to the methyl-accepting chemotaxis (MCP) protein family.</text>
</comment>
<evidence type="ECO:0000259" key="9">
    <source>
        <dbReference type="PROSITE" id="PS50885"/>
    </source>
</evidence>
<dbReference type="SMART" id="SM00283">
    <property type="entry name" value="MA"/>
    <property type="match status" value="1"/>
</dbReference>
<feature type="domain" description="PAC" evidence="8">
    <location>
        <begin position="325"/>
        <end position="377"/>
    </location>
</feature>
<feature type="domain" description="PAS" evidence="7">
    <location>
        <begin position="266"/>
        <end position="305"/>
    </location>
</feature>